<feature type="transmembrane region" description="Helical" evidence="3">
    <location>
        <begin position="385"/>
        <end position="406"/>
    </location>
</feature>
<keyword evidence="1" id="KW-0802">TPR repeat</keyword>
<feature type="repeat" description="TPR" evidence="1">
    <location>
        <begin position="178"/>
        <end position="211"/>
    </location>
</feature>
<dbReference type="InterPro" id="IPR036869">
    <property type="entry name" value="J_dom_sf"/>
</dbReference>
<accession>A0A7J5C015</accession>
<gene>
    <name evidence="5" type="ORF">F8O01_02650</name>
</gene>
<dbReference type="Gene3D" id="1.25.40.10">
    <property type="entry name" value="Tetratricopeptide repeat domain"/>
    <property type="match status" value="1"/>
</dbReference>
<dbReference type="EMBL" id="WBJZ01000003">
    <property type="protein sequence ID" value="KAB1660251.1"/>
    <property type="molecule type" value="Genomic_DNA"/>
</dbReference>
<keyword evidence="3" id="KW-0812">Transmembrane</keyword>
<dbReference type="InterPro" id="IPR011990">
    <property type="entry name" value="TPR-like_helical_dom_sf"/>
</dbReference>
<sequence length="448" mass="49035">MSDVDFYEILELAPDADDAAVTAAVAAQRRIWQARTGHPRLETRQLAEQRMADVSEAERVLLDPTARAAFDRARAEIGIAAAADEAPEPERRTSAANDRAAHGGAGPRTRYADPEDSRAGEDAGGEESTRAARPVRQVPAQRSSQDWTSIAADYYERGAYDHARTAAQQAVGVDQEDASAWQMLALASWQTGDRASAQFEFSEAERLDPHNEWTQACIGDFHSEVQAYAVAIVHYRRALAIDPTNAPVRSMIGVCLIEQGQIDAGCLELERAHRDAPGDAEITARYAGALTDLIRSRWSRTLDGTPVILSQAQLDYATTYLAQIDALHVQDEVALAHAAQVRGMVQHASTVKIHSWKGIGWIIFLELALLFVVLPLLGLAGDAAIWWRILVVVVFVLGVPALWVWSRIKPGWKWYRAQQPAAVRATGLQDPTRSELRRADEPAVTAGG</sequence>
<keyword evidence="6" id="KW-1185">Reference proteome</keyword>
<evidence type="ECO:0000256" key="2">
    <source>
        <dbReference type="SAM" id="MobiDB-lite"/>
    </source>
</evidence>
<feature type="region of interest" description="Disordered" evidence="2">
    <location>
        <begin position="81"/>
        <end position="143"/>
    </location>
</feature>
<keyword evidence="3" id="KW-1133">Transmembrane helix</keyword>
<dbReference type="AlphaFoldDB" id="A0A7J5C015"/>
<protein>
    <recommendedName>
        <fullName evidence="4">J domain-containing protein</fullName>
    </recommendedName>
</protein>
<dbReference type="Pfam" id="PF13181">
    <property type="entry name" value="TPR_8"/>
    <property type="match status" value="1"/>
</dbReference>
<dbReference type="PROSITE" id="PS50076">
    <property type="entry name" value="DNAJ_2"/>
    <property type="match status" value="1"/>
</dbReference>
<evidence type="ECO:0000313" key="5">
    <source>
        <dbReference type="EMBL" id="KAB1660251.1"/>
    </source>
</evidence>
<evidence type="ECO:0000256" key="1">
    <source>
        <dbReference type="PROSITE-ProRule" id="PRU00339"/>
    </source>
</evidence>
<dbReference type="InterPro" id="IPR019734">
    <property type="entry name" value="TPR_rpt"/>
</dbReference>
<dbReference type="Gene3D" id="1.10.287.110">
    <property type="entry name" value="DnaJ domain"/>
    <property type="match status" value="1"/>
</dbReference>
<dbReference type="InterPro" id="IPR001623">
    <property type="entry name" value="DnaJ_domain"/>
</dbReference>
<proteinExistence type="predicted"/>
<feature type="transmembrane region" description="Helical" evidence="3">
    <location>
        <begin position="359"/>
        <end position="379"/>
    </location>
</feature>
<feature type="compositionally biased region" description="Basic and acidic residues" evidence="2">
    <location>
        <begin position="110"/>
        <end position="121"/>
    </location>
</feature>
<dbReference type="SUPFAM" id="SSF48452">
    <property type="entry name" value="TPR-like"/>
    <property type="match status" value="1"/>
</dbReference>
<dbReference type="Proteomes" id="UP000467240">
    <property type="component" value="Unassembled WGS sequence"/>
</dbReference>
<evidence type="ECO:0000313" key="6">
    <source>
        <dbReference type="Proteomes" id="UP000467240"/>
    </source>
</evidence>
<dbReference type="Pfam" id="PF14559">
    <property type="entry name" value="TPR_19"/>
    <property type="match status" value="1"/>
</dbReference>
<comment type="caution">
    <text evidence="5">The sequence shown here is derived from an EMBL/GenBank/DDBJ whole genome shotgun (WGS) entry which is preliminary data.</text>
</comment>
<evidence type="ECO:0000259" key="4">
    <source>
        <dbReference type="PROSITE" id="PS50076"/>
    </source>
</evidence>
<feature type="region of interest" description="Disordered" evidence="2">
    <location>
        <begin position="426"/>
        <end position="448"/>
    </location>
</feature>
<reference evidence="5 6" key="1">
    <citation type="submission" date="2019-09" db="EMBL/GenBank/DDBJ databases">
        <title>Phylogeny of genus Pseudoclavibacter and closely related genus.</title>
        <authorList>
            <person name="Li Y."/>
        </authorList>
    </citation>
    <scope>NUCLEOTIDE SEQUENCE [LARGE SCALE GENOMIC DNA]</scope>
    <source>
        <strain evidence="5 6">DSM 23821</strain>
    </source>
</reference>
<dbReference type="OrthoDB" id="4570223at2"/>
<dbReference type="SUPFAM" id="SSF46565">
    <property type="entry name" value="Chaperone J-domain"/>
    <property type="match status" value="1"/>
</dbReference>
<organism evidence="5 6">
    <name type="scientific">Pseudoclavibacter chungangensis</name>
    <dbReference type="NCBI Taxonomy" id="587635"/>
    <lineage>
        <taxon>Bacteria</taxon>
        <taxon>Bacillati</taxon>
        <taxon>Actinomycetota</taxon>
        <taxon>Actinomycetes</taxon>
        <taxon>Micrococcales</taxon>
        <taxon>Microbacteriaceae</taxon>
        <taxon>Pseudoclavibacter</taxon>
    </lineage>
</organism>
<name>A0A7J5C015_9MICO</name>
<dbReference type="PROSITE" id="PS50005">
    <property type="entry name" value="TPR"/>
    <property type="match status" value="1"/>
</dbReference>
<dbReference type="SMART" id="SM00028">
    <property type="entry name" value="TPR"/>
    <property type="match status" value="3"/>
</dbReference>
<feature type="compositionally biased region" description="Basic and acidic residues" evidence="2">
    <location>
        <begin position="432"/>
        <end position="441"/>
    </location>
</feature>
<keyword evidence="3" id="KW-0472">Membrane</keyword>
<dbReference type="RefSeq" id="WP_158039351.1">
    <property type="nucleotide sequence ID" value="NZ_JACCFV010000001.1"/>
</dbReference>
<evidence type="ECO:0000256" key="3">
    <source>
        <dbReference type="SAM" id="Phobius"/>
    </source>
</evidence>
<feature type="domain" description="J" evidence="4">
    <location>
        <begin position="5"/>
        <end position="74"/>
    </location>
</feature>